<dbReference type="Pfam" id="PF00144">
    <property type="entry name" value="Beta-lactamase"/>
    <property type="match status" value="1"/>
</dbReference>
<dbReference type="PANTHER" id="PTHR43319">
    <property type="entry name" value="BETA-LACTAMASE-RELATED"/>
    <property type="match status" value="1"/>
</dbReference>
<organism evidence="2 3">
    <name type="scientific">Rhodococcus globerulus</name>
    <dbReference type="NCBI Taxonomy" id="33008"/>
    <lineage>
        <taxon>Bacteria</taxon>
        <taxon>Bacillati</taxon>
        <taxon>Actinomycetota</taxon>
        <taxon>Actinomycetes</taxon>
        <taxon>Mycobacteriales</taxon>
        <taxon>Nocardiaceae</taxon>
        <taxon>Rhodococcus</taxon>
    </lineage>
</organism>
<sequence>MSVERKLRLALERAVELGERGVQIAAYVNGERVLSGAIGSMNDAGTPVTEDTLFPIFSVTKGLAATAVHIQAERGLLAYSEPVAKYWPEFGVHGKDSITVQDVLVHQAGLPQMPAGTSPEKLAHWDWCVRGLADLEPLFPRGKSAYASISYGWLLGEVVRRTDTAGRSFSDFIQQEIFDSLGIEDYHLGMGGRNHERVAQLYTAGGLRPQPSQYRSLAMPESITPGPIWNDPVFYDAVVPGAGGIANADSVAKFFGLLANKGKSNGNRLLSQARVMSFTEPRSNSNEHDEVLGQTPWVGVGGYWLGGPTPPAEPIIGTNPNVLASNGSGGSIGWADPDIGLSAAICHNRMFRINPPLPPEEHPFTDLGDLVRSLVS</sequence>
<dbReference type="EC" id="3.1.1.103" evidence="2"/>
<dbReference type="InterPro" id="IPR012338">
    <property type="entry name" value="Beta-lactam/transpept-like"/>
</dbReference>
<dbReference type="InterPro" id="IPR001466">
    <property type="entry name" value="Beta-lactam-related"/>
</dbReference>
<dbReference type="GO" id="GO:0016787">
    <property type="term" value="F:hydrolase activity"/>
    <property type="evidence" value="ECO:0007669"/>
    <property type="project" value="UniProtKB-KW"/>
</dbReference>
<evidence type="ECO:0000313" key="2">
    <source>
        <dbReference type="EMBL" id="MDV6271446.1"/>
    </source>
</evidence>
<feature type="domain" description="Beta-lactamase-related" evidence="1">
    <location>
        <begin position="17"/>
        <end position="351"/>
    </location>
</feature>
<protein>
    <submittedName>
        <fullName evidence="2">Serine hydrolase domain-containing protein</fullName>
        <ecNumber evidence="2">3.1.1.103</ecNumber>
    </submittedName>
</protein>
<accession>A0ABU4C4M5</accession>
<evidence type="ECO:0000313" key="3">
    <source>
        <dbReference type="Proteomes" id="UP001185927"/>
    </source>
</evidence>
<dbReference type="PANTHER" id="PTHR43319:SF3">
    <property type="entry name" value="BETA-LACTAMASE-RELATED DOMAIN-CONTAINING PROTEIN"/>
    <property type="match status" value="1"/>
</dbReference>
<keyword evidence="3" id="KW-1185">Reference proteome</keyword>
<evidence type="ECO:0000259" key="1">
    <source>
        <dbReference type="Pfam" id="PF00144"/>
    </source>
</evidence>
<proteinExistence type="predicted"/>
<dbReference type="Proteomes" id="UP001185927">
    <property type="component" value="Unassembled WGS sequence"/>
</dbReference>
<name>A0ABU4C4M5_RHOGO</name>
<dbReference type="InterPro" id="IPR052907">
    <property type="entry name" value="Beta-lactamase/esterase"/>
</dbReference>
<dbReference type="Gene3D" id="3.40.710.10">
    <property type="entry name" value="DD-peptidase/beta-lactamase superfamily"/>
    <property type="match status" value="1"/>
</dbReference>
<keyword evidence="2" id="KW-0378">Hydrolase</keyword>
<reference evidence="2 3" key="1">
    <citation type="submission" date="2023-10" db="EMBL/GenBank/DDBJ databases">
        <title>Development of a sustainable strategy for remediation of hydrocarbon-contaminated territories based on the waste exchange concept.</title>
        <authorList>
            <person name="Krivoruchko A."/>
        </authorList>
    </citation>
    <scope>NUCLEOTIDE SEQUENCE [LARGE SCALE GENOMIC DNA]</scope>
    <source>
        <strain evidence="2 3">IEGM 1203</strain>
    </source>
</reference>
<comment type="caution">
    <text evidence="2">The sequence shown here is derived from an EMBL/GenBank/DDBJ whole genome shotgun (WGS) entry which is preliminary data.</text>
</comment>
<gene>
    <name evidence="2" type="ORF">R3Q16_33085</name>
</gene>
<dbReference type="SUPFAM" id="SSF56601">
    <property type="entry name" value="beta-lactamase/transpeptidase-like"/>
    <property type="match status" value="1"/>
</dbReference>
<dbReference type="EMBL" id="JAWLKB010000047">
    <property type="protein sequence ID" value="MDV6271446.1"/>
    <property type="molecule type" value="Genomic_DNA"/>
</dbReference>
<dbReference type="RefSeq" id="WP_317545897.1">
    <property type="nucleotide sequence ID" value="NZ_JAWLKB010000047.1"/>
</dbReference>